<dbReference type="AlphaFoldDB" id="A0AA88HUM1"/>
<evidence type="ECO:0000313" key="2">
    <source>
        <dbReference type="EMBL" id="KAK2717398.1"/>
    </source>
</evidence>
<accession>A0AA88HUM1</accession>
<dbReference type="EMBL" id="JAVRJZ010000010">
    <property type="protein sequence ID" value="KAK2717398.1"/>
    <property type="molecule type" value="Genomic_DNA"/>
</dbReference>
<feature type="compositionally biased region" description="Acidic residues" evidence="1">
    <location>
        <begin position="1"/>
        <end position="22"/>
    </location>
</feature>
<protein>
    <submittedName>
        <fullName evidence="2">Uncharacterized protein</fullName>
    </submittedName>
</protein>
<sequence length="189" mass="21660">MTEVIDIDQEYEDGDKDSDDSEPSNKKPRITKKRVDQRYKTEWEIESEFNEWLRKGKVQTGQNSGYLAHCLYCKKDFVCKKGKHDAKRHKQTKAHEENKKAWITSSSKTIPLSLRFSGDSKIERVATVEAKLVTFLVEHDLPYSLSEDLLKLVKSVPGPDFPSQATLRTGDLWVKEAIIYPSSNAVALR</sequence>
<proteinExistence type="predicted"/>
<keyword evidence="3" id="KW-1185">Reference proteome</keyword>
<name>A0AA88HUM1_ARTSF</name>
<feature type="region of interest" description="Disordered" evidence="1">
    <location>
        <begin position="1"/>
        <end position="36"/>
    </location>
</feature>
<evidence type="ECO:0000313" key="3">
    <source>
        <dbReference type="Proteomes" id="UP001187531"/>
    </source>
</evidence>
<gene>
    <name evidence="2" type="ORF">QYM36_006244</name>
</gene>
<evidence type="ECO:0000256" key="1">
    <source>
        <dbReference type="SAM" id="MobiDB-lite"/>
    </source>
</evidence>
<dbReference type="Proteomes" id="UP001187531">
    <property type="component" value="Unassembled WGS sequence"/>
</dbReference>
<organism evidence="2 3">
    <name type="scientific">Artemia franciscana</name>
    <name type="common">Brine shrimp</name>
    <name type="synonym">Artemia sanfranciscana</name>
    <dbReference type="NCBI Taxonomy" id="6661"/>
    <lineage>
        <taxon>Eukaryota</taxon>
        <taxon>Metazoa</taxon>
        <taxon>Ecdysozoa</taxon>
        <taxon>Arthropoda</taxon>
        <taxon>Crustacea</taxon>
        <taxon>Branchiopoda</taxon>
        <taxon>Anostraca</taxon>
        <taxon>Artemiidae</taxon>
        <taxon>Artemia</taxon>
    </lineage>
</organism>
<comment type="caution">
    <text evidence="2">The sequence shown here is derived from an EMBL/GenBank/DDBJ whole genome shotgun (WGS) entry which is preliminary data.</text>
</comment>
<reference evidence="2" key="1">
    <citation type="submission" date="2023-07" db="EMBL/GenBank/DDBJ databases">
        <title>Chromosome-level genome assembly of Artemia franciscana.</title>
        <authorList>
            <person name="Jo E."/>
        </authorList>
    </citation>
    <scope>NUCLEOTIDE SEQUENCE</scope>
    <source>
        <tissue evidence="2">Whole body</tissue>
    </source>
</reference>